<feature type="compositionally biased region" description="Basic and acidic residues" evidence="1">
    <location>
        <begin position="252"/>
        <end position="262"/>
    </location>
</feature>
<evidence type="ECO:0000256" key="1">
    <source>
        <dbReference type="SAM" id="MobiDB-lite"/>
    </source>
</evidence>
<organism evidence="2 3">
    <name type="scientific">Polyangium jinanense</name>
    <dbReference type="NCBI Taxonomy" id="2829994"/>
    <lineage>
        <taxon>Bacteria</taxon>
        <taxon>Pseudomonadati</taxon>
        <taxon>Myxococcota</taxon>
        <taxon>Polyangia</taxon>
        <taxon>Polyangiales</taxon>
        <taxon>Polyangiaceae</taxon>
        <taxon>Polyangium</taxon>
    </lineage>
</organism>
<accession>A0A9X4ARK2</accession>
<dbReference type="RefSeq" id="WP_272420655.1">
    <property type="nucleotide sequence ID" value="NZ_JAGTJJ010000007.1"/>
</dbReference>
<evidence type="ECO:0000313" key="2">
    <source>
        <dbReference type="EMBL" id="MDC3982223.1"/>
    </source>
</evidence>
<dbReference type="AlphaFoldDB" id="A0A9X4ARK2"/>
<dbReference type="EMBL" id="JAGTJJ010000007">
    <property type="protein sequence ID" value="MDC3982223.1"/>
    <property type="molecule type" value="Genomic_DNA"/>
</dbReference>
<dbReference type="Proteomes" id="UP001151081">
    <property type="component" value="Unassembled WGS sequence"/>
</dbReference>
<reference evidence="2 3" key="1">
    <citation type="submission" date="2021-04" db="EMBL/GenBank/DDBJ databases">
        <title>Genome analysis of Polyangium sp.</title>
        <authorList>
            <person name="Li Y."/>
            <person name="Wang J."/>
        </authorList>
    </citation>
    <scope>NUCLEOTIDE SEQUENCE [LARGE SCALE GENOMIC DNA]</scope>
    <source>
        <strain evidence="2 3">SDU14</strain>
    </source>
</reference>
<comment type="caution">
    <text evidence="2">The sequence shown here is derived from an EMBL/GenBank/DDBJ whole genome shotgun (WGS) entry which is preliminary data.</text>
</comment>
<feature type="region of interest" description="Disordered" evidence="1">
    <location>
        <begin position="310"/>
        <end position="376"/>
    </location>
</feature>
<gene>
    <name evidence="2" type="ORF">KEG57_17015</name>
</gene>
<protein>
    <submittedName>
        <fullName evidence="2">Uncharacterized protein</fullName>
    </submittedName>
</protein>
<name>A0A9X4ARK2_9BACT</name>
<proteinExistence type="predicted"/>
<keyword evidence="3" id="KW-1185">Reference proteome</keyword>
<evidence type="ECO:0000313" key="3">
    <source>
        <dbReference type="Proteomes" id="UP001151081"/>
    </source>
</evidence>
<sequence>MPKETATIPLSAFAKVHAARSAGHSLARALSWAEVAPEQWSAAEAAWNERLVESAAGDCSLLVAYDTHVLRVADLLAPRIEPLESDIVAWTQFSRHLAAAVDPDVFLAACGIQMADVMRLQRAWAGKRGADPSLATQALQAAHAPLEPVPALRVEPRVIGDDVRQGAVTPSQARPPADQRRTPVPPVFDPNSARAAHEVSAPPPLVKAIPVVAPAPPSLETTLTLTGSFVAADVHRRNPLPFDPAAPSAISRVEEKKQEPGDMRSGANKTTEFTEVDRLNEALREPVPFRRPAQGPQAAPRIVFSAEAHALPNKPPPAGAQNPAPAHRDPLESTVDLSTVLDPMRGEKPATPFERPGAGKPMPVPAAQPGSSTPPNTPTLTLERYASLCVELTAAPGHAQAVAWRYGLTHEQWKKVNAYWQGRMASEPDVRAAWERACVTYRDWLMRR</sequence>
<feature type="region of interest" description="Disordered" evidence="1">
    <location>
        <begin position="240"/>
        <end position="274"/>
    </location>
</feature>